<feature type="domain" description="Cadherin" evidence="16">
    <location>
        <begin position="1380"/>
        <end position="1484"/>
    </location>
</feature>
<dbReference type="InterPro" id="IPR020894">
    <property type="entry name" value="Cadherin_CS"/>
</dbReference>
<dbReference type="Proteomes" id="UP000812440">
    <property type="component" value="Chromosome 2"/>
</dbReference>
<feature type="domain" description="Cadherin" evidence="16">
    <location>
        <begin position="120"/>
        <end position="231"/>
    </location>
</feature>
<dbReference type="GO" id="GO:0003007">
    <property type="term" value="P:heart morphogenesis"/>
    <property type="evidence" value="ECO:0007669"/>
    <property type="project" value="UniProtKB-ARBA"/>
</dbReference>
<dbReference type="FunFam" id="2.60.40.60:FF:000116">
    <property type="entry name" value="Dachsous cadherin-related 2"/>
    <property type="match status" value="1"/>
</dbReference>
<feature type="region of interest" description="Disordered" evidence="14">
    <location>
        <begin position="2052"/>
        <end position="2093"/>
    </location>
</feature>
<dbReference type="FunFam" id="2.60.40.60:FF:000226">
    <property type="entry name" value="Dachsous, isoform B"/>
    <property type="match status" value="1"/>
</dbReference>
<dbReference type="FunFam" id="2.60.40.60:FF:000153">
    <property type="entry name" value="Dachsous cadherin-related 2"/>
    <property type="match status" value="1"/>
</dbReference>
<keyword evidence="5 15" id="KW-0732">Signal</keyword>
<dbReference type="FunFam" id="2.60.40.60:FF:000020">
    <property type="entry name" value="Dachsous cadherin-related 1b"/>
    <property type="match status" value="5"/>
</dbReference>
<feature type="domain" description="Cadherin" evidence="16">
    <location>
        <begin position="350"/>
        <end position="448"/>
    </location>
</feature>
<dbReference type="GO" id="GO:0005886">
    <property type="term" value="C:plasma membrane"/>
    <property type="evidence" value="ECO:0007669"/>
    <property type="project" value="UniProtKB-SubCell"/>
</dbReference>
<organism evidence="17 18">
    <name type="scientific">Hymenochirus boettgeri</name>
    <name type="common">Congo dwarf clawed frog</name>
    <dbReference type="NCBI Taxonomy" id="247094"/>
    <lineage>
        <taxon>Eukaryota</taxon>
        <taxon>Metazoa</taxon>
        <taxon>Chordata</taxon>
        <taxon>Craniata</taxon>
        <taxon>Vertebrata</taxon>
        <taxon>Euteleostomi</taxon>
        <taxon>Amphibia</taxon>
        <taxon>Batrachia</taxon>
        <taxon>Anura</taxon>
        <taxon>Pipoidea</taxon>
        <taxon>Pipidae</taxon>
        <taxon>Pipinae</taxon>
        <taxon>Hymenochirus</taxon>
    </lineage>
</organism>
<dbReference type="PROSITE" id="PS00232">
    <property type="entry name" value="CADHERIN_1"/>
    <property type="match status" value="8"/>
</dbReference>
<feature type="domain" description="Cadherin" evidence="16">
    <location>
        <begin position="760"/>
        <end position="829"/>
    </location>
</feature>
<dbReference type="Pfam" id="PF18199">
    <property type="entry name" value="Dynein_C"/>
    <property type="match status" value="1"/>
</dbReference>
<dbReference type="CDD" id="cd11304">
    <property type="entry name" value="Cadherin_repeat"/>
    <property type="match status" value="18"/>
</dbReference>
<feature type="domain" description="Cadherin" evidence="16">
    <location>
        <begin position="551"/>
        <end position="653"/>
    </location>
</feature>
<dbReference type="SUPFAM" id="SSF49313">
    <property type="entry name" value="Cadherin-like"/>
    <property type="match status" value="19"/>
</dbReference>
<dbReference type="FunFam" id="2.60.40.60:FF:000081">
    <property type="entry name" value="protocadherin Fat 4"/>
    <property type="match status" value="1"/>
</dbReference>
<evidence type="ECO:0000259" key="16">
    <source>
        <dbReference type="PROSITE" id="PS50268"/>
    </source>
</evidence>
<feature type="domain" description="Cadherin" evidence="16">
    <location>
        <begin position="232"/>
        <end position="338"/>
    </location>
</feature>
<keyword evidence="12" id="KW-0325">Glycoprotein</keyword>
<evidence type="ECO:0000256" key="15">
    <source>
        <dbReference type="SAM" id="SignalP"/>
    </source>
</evidence>
<evidence type="ECO:0000256" key="11">
    <source>
        <dbReference type="ARBA" id="ARBA00023157"/>
    </source>
</evidence>
<evidence type="ECO:0000256" key="2">
    <source>
        <dbReference type="ARBA" id="ARBA00022475"/>
    </source>
</evidence>
<evidence type="ECO:0000256" key="3">
    <source>
        <dbReference type="ARBA" id="ARBA00022536"/>
    </source>
</evidence>
<evidence type="ECO:0000256" key="14">
    <source>
        <dbReference type="SAM" id="MobiDB-lite"/>
    </source>
</evidence>
<keyword evidence="11" id="KW-1015">Disulfide bond</keyword>
<evidence type="ECO:0000313" key="18">
    <source>
        <dbReference type="Proteomes" id="UP000812440"/>
    </source>
</evidence>
<dbReference type="GO" id="GO:0007163">
    <property type="term" value="P:establishment or maintenance of cell polarity"/>
    <property type="evidence" value="ECO:0007669"/>
    <property type="project" value="UniProtKB-ARBA"/>
</dbReference>
<feature type="domain" description="Cadherin" evidence="16">
    <location>
        <begin position="1587"/>
        <end position="1690"/>
    </location>
</feature>
<dbReference type="InterPro" id="IPR041228">
    <property type="entry name" value="Dynein_C"/>
</dbReference>
<dbReference type="GO" id="GO:0005509">
    <property type="term" value="F:calcium ion binding"/>
    <property type="evidence" value="ECO:0007669"/>
    <property type="project" value="UniProtKB-UniRule"/>
</dbReference>
<gene>
    <name evidence="17" type="ORF">GDO86_004781</name>
</gene>
<keyword evidence="2" id="KW-1003">Cell membrane</keyword>
<feature type="domain" description="Cadherin" evidence="16">
    <location>
        <begin position="1691"/>
        <end position="1795"/>
    </location>
</feature>
<evidence type="ECO:0000256" key="9">
    <source>
        <dbReference type="ARBA" id="ARBA00022989"/>
    </source>
</evidence>
<feature type="domain" description="Cadherin" evidence="16">
    <location>
        <begin position="449"/>
        <end position="550"/>
    </location>
</feature>
<evidence type="ECO:0000256" key="10">
    <source>
        <dbReference type="ARBA" id="ARBA00023136"/>
    </source>
</evidence>
<dbReference type="FunFam" id="2.60.40.60:FF:000102">
    <property type="entry name" value="Dachsous cadherin-related 1b"/>
    <property type="match status" value="1"/>
</dbReference>
<keyword evidence="8" id="KW-0130">Cell adhesion</keyword>
<feature type="domain" description="Cadherin" evidence="16">
    <location>
        <begin position="20"/>
        <end position="119"/>
    </location>
</feature>
<comment type="caution">
    <text evidence="17">The sequence shown here is derived from an EMBL/GenBank/DDBJ whole genome shotgun (WGS) entry which is preliminary data.</text>
</comment>
<dbReference type="PANTHER" id="PTHR24026:SF136">
    <property type="entry name" value="PROTOCADHERIN-23"/>
    <property type="match status" value="1"/>
</dbReference>
<keyword evidence="6" id="KW-0677">Repeat</keyword>
<protein>
    <recommendedName>
        <fullName evidence="16">Cadherin domain-containing protein</fullName>
    </recommendedName>
</protein>
<dbReference type="FunFam" id="2.60.40.60:FF:000039">
    <property type="entry name" value="FAT atypical cadherin 3"/>
    <property type="match status" value="1"/>
</dbReference>
<proteinExistence type="predicted"/>
<keyword evidence="4" id="KW-0812">Transmembrane</keyword>
<feature type="chain" id="PRO_5035726645" description="Cadherin domain-containing protein" evidence="15">
    <location>
        <begin position="20"/>
        <end position="2324"/>
    </location>
</feature>
<reference evidence="17" key="1">
    <citation type="thesis" date="2020" institute="ProQuest LLC" country="789 East Eisenhower Parkway, Ann Arbor, MI, USA">
        <title>Comparative Genomics and Chromosome Evolution.</title>
        <authorList>
            <person name="Mudd A.B."/>
        </authorList>
    </citation>
    <scope>NUCLEOTIDE SEQUENCE</scope>
    <source>
        <strain evidence="17">Female2</strain>
        <tissue evidence="17">Blood</tissue>
    </source>
</reference>
<feature type="domain" description="Cadherin" evidence="16">
    <location>
        <begin position="830"/>
        <end position="926"/>
    </location>
</feature>
<dbReference type="FunFam" id="2.60.40.60:FF:000211">
    <property type="entry name" value="Dachsous cadherin-related 2"/>
    <property type="match status" value="1"/>
</dbReference>
<evidence type="ECO:0000256" key="5">
    <source>
        <dbReference type="ARBA" id="ARBA00022729"/>
    </source>
</evidence>
<evidence type="ECO:0000256" key="6">
    <source>
        <dbReference type="ARBA" id="ARBA00022737"/>
    </source>
</evidence>
<evidence type="ECO:0000256" key="13">
    <source>
        <dbReference type="PROSITE-ProRule" id="PRU00043"/>
    </source>
</evidence>
<dbReference type="InterPro" id="IPR015919">
    <property type="entry name" value="Cadherin-like_sf"/>
</dbReference>
<dbReference type="GO" id="GO:0048729">
    <property type="term" value="P:tissue morphogenesis"/>
    <property type="evidence" value="ECO:0007669"/>
    <property type="project" value="UniProtKB-ARBA"/>
</dbReference>
<feature type="domain" description="Cadherin" evidence="16">
    <location>
        <begin position="662"/>
        <end position="739"/>
    </location>
</feature>
<name>A0A8T2KA17_9PIPI</name>
<dbReference type="FunFam" id="2.60.40.60:FF:000007">
    <property type="entry name" value="Protocadherin alpha 2"/>
    <property type="match status" value="1"/>
</dbReference>
<feature type="domain" description="Cadherin" evidence="16">
    <location>
        <begin position="1796"/>
        <end position="1900"/>
    </location>
</feature>
<feature type="domain" description="Cadherin" evidence="16">
    <location>
        <begin position="927"/>
        <end position="1029"/>
    </location>
</feature>
<keyword evidence="10" id="KW-0472">Membrane</keyword>
<dbReference type="GO" id="GO:0007156">
    <property type="term" value="P:homophilic cell adhesion via plasma membrane adhesion molecules"/>
    <property type="evidence" value="ECO:0007669"/>
    <property type="project" value="InterPro"/>
</dbReference>
<dbReference type="PROSITE" id="PS50268">
    <property type="entry name" value="CADHERIN_2"/>
    <property type="match status" value="18"/>
</dbReference>
<feature type="domain" description="Cadherin" evidence="16">
    <location>
        <begin position="1061"/>
        <end position="1168"/>
    </location>
</feature>
<dbReference type="Pfam" id="PF00028">
    <property type="entry name" value="Cadherin"/>
    <property type="match status" value="14"/>
</dbReference>
<evidence type="ECO:0000256" key="7">
    <source>
        <dbReference type="ARBA" id="ARBA00022837"/>
    </source>
</evidence>
<dbReference type="InterPro" id="IPR002126">
    <property type="entry name" value="Cadherin-like_dom"/>
</dbReference>
<keyword evidence="9" id="KW-1133">Transmembrane helix</keyword>
<dbReference type="EMBL" id="JAACNH010000002">
    <property type="protein sequence ID" value="KAG8453093.1"/>
    <property type="molecule type" value="Genomic_DNA"/>
</dbReference>
<feature type="domain" description="Cadherin" evidence="16">
    <location>
        <begin position="1165"/>
        <end position="1268"/>
    </location>
</feature>
<keyword evidence="7 13" id="KW-0106">Calcium</keyword>
<evidence type="ECO:0000256" key="1">
    <source>
        <dbReference type="ARBA" id="ARBA00004251"/>
    </source>
</evidence>
<comment type="subcellular location">
    <subcellularLocation>
        <location evidence="1">Cell membrane</location>
        <topology evidence="1">Single-pass type I membrane protein</topology>
    </subcellularLocation>
</comment>
<accession>A0A8T2KA17</accession>
<feature type="signal peptide" evidence="15">
    <location>
        <begin position="1"/>
        <end position="19"/>
    </location>
</feature>
<feature type="domain" description="Cadherin" evidence="16">
    <location>
        <begin position="1485"/>
        <end position="1586"/>
    </location>
</feature>
<sequence>MLLLIACLLLSVACSPSAASLGTLELHIDEEQPAGTIIGDISAGLPPGFSGYMFFISAQEGSGVSTDLDIDEHTGIIKTAQVLDREKRNHYSFIAVTPEGVTVEVDIHVDDINDHSPSFPKQQTELGIPEHTPLGTRYPLDPAVDSDSGVLSTQGYLIRSGDPRQMFRLESRRVSNGVLDVELVVNSDLDRENQSSYSLLLEAYDGGSPTRSSKMRVDISILDINDHAPVFNQSRYQTLISESLLPGASVIQVYATDADQGANGEVSYEINRRQSDPEGYFTINPQTGLIQINKPLDYETRKVHELVVQAKDGAEQPEVGTTFVSIQVRDSNDNQPSMTIIFLSEDGAPSVSEGATPGQYVARISVSDPDYGEHPDVDVTLEGGEGKFALTTKDSIIYLICVDKLLDREERDSYRLRVLATDSGSPPLRAESSFVLEVTDINDNPPVFDRQEYSHTVPEAVHPGSFLLQVTARDKDQGINGEVKYSLLPTPWFSINPDTGVITTAAPLDFEREPNQKITVVASDLGQPPLTATAVVKIHLLDVNDNEPVFSSTVYNATLSEGTARGSCFIQVSATDPDSGNLGKVSYSLSPTSPHQFRIHPETGNICISETLDRDNGERSFLLHITATDGGGLSSSSLVHVTLEDINDNRPVFYPHDYGGSDEVVHGILTYHIISGKHPPLFRIDPDSGTVSVARSLAPWAGSVVYLEVSSQDGGGVRAEVNARVNVSILSGNAQYPHFSSRTIRSQFLRKPHQGVISPILYTLSSGDPRGLLALDTNTGILSTLRPLDREVESELILEVQACSGSPPAFTQSRVTLHITDVNDNAPVFPSPFHTLRLHTSTPVGSVVFKAQASDADAASNGHIYYEIDTQGPFSIDSLGQLRITGPLSQERYDLRVLALDGGTPQLSSVLELTILMMELETEPACGASDYRVEVREGSPPHSRLLQVRAQPPGAGDSPVIYRLRPDADAVGFSVEAETGWLYVRGALDRESREAYVLAILASGGPGSRTATCTVRVRVTDENDNAPRLSEERYFMSILENRPAGEVIGRVSASDRDAGQNGREISLQVMEGKTSGLFIASLLAKDPDEGENGTVIYSLTGPWAERFNLHRNTGELRTASALMHSDRSLYTMTLKATDCGSPTQSTETTLRIQVVPSTRYPSKSSPSTIVLSPMEGLPPGSLLGSLAPKTPHGSRMYTLLDDSHGIFIVDGQTGNIFLVGDLDFETQSRFSFRVSIEEVRDVSVGYVPPYVVQVEVEVQDRNDHSPTFPEDPLTFVVPEDAQVGSSVFTFQASDRDGTGPNSQVRYSLIRQEPGSPGSTFRLDPETGVLHLAQALDREEIPSYLLVVEASDRPLNISQQRATSVTARVFISDRNDHFPNFITPEMVWLPEDLPIGSTAIYVVAQDLDLGDNGKVSYQLVGGNEEGRFQLHPSTGALTVVRPLDREAVPGYNLTILALDHGSPRLSSTQTLWVSLLDVNDEVPSFDKSHYDAIVQENLAAGTTVLRLQAIDRDMGQSGQVTYGGVTGEEFALDPETGVLTTKVQLDREQKDLYRLIVYARDGGSPPRVSEAEVQINVGDENDHTPTFERDLVFLDVPENQEPLDLCIVSAWDPDTGDNGRLEYRLIGGDSSGDFILDSSSGTLSTARPLDRESTSKYQLVVSVSDGGIPPLSATAVVNINVLDLNDNTPTFSSSTFNTEIPEDAPVGRLVLEMSAQDPDDGPYGQTTYYLSNGTQGAFYIDPVTGRITTATLLDRERRASYTFRVWAMDSDAVGPLSSEATVTVTVRDVNDNAPTFLRSPFNVNLSRTTPTKRAIAAMKADDKDAGANASILYRLAPASAKGGFSVDPYTGEVRLLEPLGQMTPQERTVFVLASDLGEPSLSSTAVLVVHLRDEALQGPRFPQDTIEFSLPENSKKGLWIHKIKRQIQSLDSPLEPTALGLSEGVHGETYEASGPKALSELLITQDVWTSEPRDMEMSPSHHPLFNGPSAALTKISRLQGLETLSQCLELLTELEIRCLEQQNGLEDLEQQEVQHQGKESQGTKNNRLEVFEGADQQGVHTPKGTKGVEEQEPQGTEWVDHQGVQEPQDTEGMGYQEIQEPRSKEGAEHQWVQVPRDTERVEQQGAQEPSGKERAALQISQTKFKKCEVWVGEPEKEEGYTSANPIDFNTTQLIKTECRKGSNGSLRGMTRKRLLPLRKFLQNEWDSLRTRISQAVRDLRAAMCPCYCLTCGDVRTALSRGLVPQGWNWYSPGATIDLLAWVQEMKARLNLLRSYVSSPSPLNNSYNISVFQHPVRLLHCLLQEKAWKDSRDLDQYTLYMQVHFS</sequence>
<dbReference type="SMART" id="SM00112">
    <property type="entry name" value="CA"/>
    <property type="match status" value="18"/>
</dbReference>
<evidence type="ECO:0000256" key="4">
    <source>
        <dbReference type="ARBA" id="ARBA00022692"/>
    </source>
</evidence>
<keyword evidence="18" id="KW-1185">Reference proteome</keyword>
<evidence type="ECO:0000256" key="8">
    <source>
        <dbReference type="ARBA" id="ARBA00022889"/>
    </source>
</evidence>
<dbReference type="PRINTS" id="PR00205">
    <property type="entry name" value="CADHERIN"/>
</dbReference>
<dbReference type="Gene3D" id="2.60.40.60">
    <property type="entry name" value="Cadherins"/>
    <property type="match status" value="19"/>
</dbReference>
<evidence type="ECO:0000313" key="17">
    <source>
        <dbReference type="EMBL" id="KAG8453093.1"/>
    </source>
</evidence>
<feature type="domain" description="Cadherin" evidence="16">
    <location>
        <begin position="1269"/>
        <end position="1380"/>
    </location>
</feature>
<keyword evidence="3" id="KW-0245">EGF-like domain</keyword>
<evidence type="ECO:0000256" key="12">
    <source>
        <dbReference type="ARBA" id="ARBA00023180"/>
    </source>
</evidence>
<dbReference type="PANTHER" id="PTHR24026">
    <property type="entry name" value="FAT ATYPICAL CADHERIN-RELATED"/>
    <property type="match status" value="1"/>
</dbReference>
<dbReference type="OrthoDB" id="6252479at2759"/>